<dbReference type="GO" id="GO:0032049">
    <property type="term" value="P:cardiolipin biosynthetic process"/>
    <property type="evidence" value="ECO:0007669"/>
    <property type="project" value="InterPro"/>
</dbReference>
<protein>
    <recommendedName>
        <fullName evidence="10">CDP-diacylglycerol--glycerol-3-phosphate 3-phosphatidyltransferase</fullName>
        <ecNumber evidence="10">2.7.8.5</ecNumber>
    </recommendedName>
</protein>
<comment type="catalytic activity">
    <reaction evidence="9 10">
        <text>a CDP-1,2-diacyl-sn-glycerol + sn-glycerol 3-phosphate = a 1,2-diacyl-sn-glycero-3-phospho-(1'-sn-glycero-3'-phosphate) + CMP + H(+)</text>
        <dbReference type="Rhea" id="RHEA:12593"/>
        <dbReference type="ChEBI" id="CHEBI:15378"/>
        <dbReference type="ChEBI" id="CHEBI:57597"/>
        <dbReference type="ChEBI" id="CHEBI:58332"/>
        <dbReference type="ChEBI" id="CHEBI:60110"/>
        <dbReference type="ChEBI" id="CHEBI:60377"/>
        <dbReference type="EC" id="2.7.8.5"/>
    </reaction>
</comment>
<keyword evidence="7 10" id="KW-0594">Phospholipid biosynthesis</keyword>
<comment type="subcellular location">
    <subcellularLocation>
        <location evidence="10">Mitochondrion</location>
    </subcellularLocation>
</comment>
<keyword evidence="8 10" id="KW-1208">Phospholipid metabolism</keyword>
<dbReference type="Proteomes" id="UP000664534">
    <property type="component" value="Unassembled WGS sequence"/>
</dbReference>
<evidence type="ECO:0000256" key="6">
    <source>
        <dbReference type="ARBA" id="ARBA00023098"/>
    </source>
</evidence>
<dbReference type="PANTHER" id="PTHR12586:SF1">
    <property type="entry name" value="CDP-DIACYLGLYCEROL--GLYCEROL-3-PHOSPHATE 3-PHOSPHATIDYLTRANSFERASE, MITOCHONDRIAL"/>
    <property type="match status" value="1"/>
</dbReference>
<dbReference type="CDD" id="cd09135">
    <property type="entry name" value="PLDc_PGS1_euk_1"/>
    <property type="match status" value="1"/>
</dbReference>
<keyword evidence="10" id="KW-0547">Nucleotide-binding</keyword>
<evidence type="ECO:0000256" key="4">
    <source>
        <dbReference type="ARBA" id="ARBA00022679"/>
    </source>
</evidence>
<reference evidence="13" key="1">
    <citation type="submission" date="2021-03" db="EMBL/GenBank/DDBJ databases">
        <authorList>
            <person name="Tagirdzhanova G."/>
        </authorList>
    </citation>
    <scope>NUCLEOTIDE SEQUENCE</scope>
</reference>
<comment type="pathway">
    <text evidence="1 10">Phospholipid metabolism; phosphatidylglycerol biosynthesis; phosphatidylglycerol from CDP-diacylglycerol: step 1/2.</text>
</comment>
<gene>
    <name evidence="13" type="primary">PGS1</name>
    <name evidence="13" type="ORF">IMSHALPRED_000169</name>
</gene>
<evidence type="ECO:0000256" key="3">
    <source>
        <dbReference type="ARBA" id="ARBA00022516"/>
    </source>
</evidence>
<dbReference type="UniPathway" id="UPA00084">
    <property type="reaction ID" value="UER00503"/>
</dbReference>
<dbReference type="InterPro" id="IPR001736">
    <property type="entry name" value="PLipase_D/transphosphatidylase"/>
</dbReference>
<organism evidence="13 14">
    <name type="scientific">Imshaugia aleurites</name>
    <dbReference type="NCBI Taxonomy" id="172621"/>
    <lineage>
        <taxon>Eukaryota</taxon>
        <taxon>Fungi</taxon>
        <taxon>Dikarya</taxon>
        <taxon>Ascomycota</taxon>
        <taxon>Pezizomycotina</taxon>
        <taxon>Lecanoromycetes</taxon>
        <taxon>OSLEUM clade</taxon>
        <taxon>Lecanoromycetidae</taxon>
        <taxon>Lecanorales</taxon>
        <taxon>Lecanorineae</taxon>
        <taxon>Parmeliaceae</taxon>
        <taxon>Imshaugia</taxon>
    </lineage>
</organism>
<evidence type="ECO:0000256" key="8">
    <source>
        <dbReference type="ARBA" id="ARBA00023264"/>
    </source>
</evidence>
<dbReference type="EC" id="2.7.8.5" evidence="10"/>
<accession>A0A8H3EGF3</accession>
<dbReference type="PANTHER" id="PTHR12586">
    <property type="entry name" value="CDP-DIACYLGLYCEROL--SERINE O-PHOSPHATIDYLTRANSFERASE"/>
    <property type="match status" value="1"/>
</dbReference>
<keyword evidence="14" id="KW-1185">Reference proteome</keyword>
<dbReference type="GO" id="GO:0005524">
    <property type="term" value="F:ATP binding"/>
    <property type="evidence" value="ECO:0007669"/>
    <property type="project" value="UniProtKB-KW"/>
</dbReference>
<evidence type="ECO:0000256" key="10">
    <source>
        <dbReference type="RuleBase" id="RU365024"/>
    </source>
</evidence>
<proteinExistence type="inferred from homology"/>
<keyword evidence="6 10" id="KW-0443">Lipid metabolism</keyword>
<dbReference type="CDD" id="cd09137">
    <property type="entry name" value="PLDc_PGS1_euk_2"/>
    <property type="match status" value="1"/>
</dbReference>
<feature type="domain" description="PLD phosphodiesterase" evidence="12">
    <location>
        <begin position="182"/>
        <end position="208"/>
    </location>
</feature>
<dbReference type="GO" id="GO:0005739">
    <property type="term" value="C:mitochondrion"/>
    <property type="evidence" value="ECO:0007669"/>
    <property type="project" value="UniProtKB-SubCell"/>
</dbReference>
<sequence length="539" mass="59593">MLVRRIRADPRPWLPSSTRRLPWHFQLRAHSTTAPVGSPQPTTHVSPVAVLTSDLDRLAPRIDISAEQIEILDTPEDFYDTLKTKIRNAKRRIYLSTLYVGKTEHELISTIRDALLHSGPALKVSILTDALRGTREAPNPSCASLLASLVAEFPDRIEIRMYHTPNLTGLRKALIPKRINEGWGLQHIKLYGIDDELILSGANLSNDYFTNRQDRYHVFKSKRVTDYFARIHSAVCSISFLLNISDSPSKFTLEWPTSNPAPNPLENPKRHVEAATSLLLPFVKPASPQAPPTTSTSVYPVICHPPTINTELPAFTALLARRIRSYTFTAGYFNPHPMVASSLLAASSLPTSASGSILTASPYANGFFGSKGISGLLPAAYTHLSLRFLQAARCKNIQLQEWQRGMVGQQDGWTYHAKGLWVTLPPDLRLDTSSNSSSKTSSDLGTCVEGKHSSDPPGPSVTLIGSSNYTTRSYGLDLEVGAVVVTKDEGLMRKLKREEELLMSHTSLVNEEDLETKERKAGWKVRVAMWLVKVLGGAL</sequence>
<evidence type="ECO:0000256" key="11">
    <source>
        <dbReference type="SAM" id="MobiDB-lite"/>
    </source>
</evidence>
<feature type="compositionally biased region" description="Low complexity" evidence="11">
    <location>
        <begin position="432"/>
        <end position="446"/>
    </location>
</feature>
<dbReference type="Pfam" id="PF13091">
    <property type="entry name" value="PLDc_2"/>
    <property type="match status" value="1"/>
</dbReference>
<dbReference type="EMBL" id="CAJPDT010000001">
    <property type="protein sequence ID" value="CAF9904769.1"/>
    <property type="molecule type" value="Genomic_DNA"/>
</dbReference>
<evidence type="ECO:0000256" key="2">
    <source>
        <dbReference type="ARBA" id="ARBA00010682"/>
    </source>
</evidence>
<dbReference type="AlphaFoldDB" id="A0A8H3EGF3"/>
<evidence type="ECO:0000256" key="5">
    <source>
        <dbReference type="ARBA" id="ARBA00022737"/>
    </source>
</evidence>
<dbReference type="PROSITE" id="PS50035">
    <property type="entry name" value="PLD"/>
    <property type="match status" value="1"/>
</dbReference>
<dbReference type="OrthoDB" id="10250191at2759"/>
<keyword evidence="10" id="KW-0496">Mitochondrion</keyword>
<feature type="region of interest" description="Disordered" evidence="11">
    <location>
        <begin position="432"/>
        <end position="462"/>
    </location>
</feature>
<keyword evidence="4 10" id="KW-0808">Transferase</keyword>
<dbReference type="PIRSF" id="PIRSF000850">
    <property type="entry name" value="Phospholipase_D_PSS"/>
    <property type="match status" value="1"/>
</dbReference>
<evidence type="ECO:0000256" key="1">
    <source>
        <dbReference type="ARBA" id="ARBA00005042"/>
    </source>
</evidence>
<dbReference type="SUPFAM" id="SSF56024">
    <property type="entry name" value="Phospholipase D/nuclease"/>
    <property type="match status" value="1"/>
</dbReference>
<evidence type="ECO:0000313" key="14">
    <source>
        <dbReference type="Proteomes" id="UP000664534"/>
    </source>
</evidence>
<evidence type="ECO:0000256" key="9">
    <source>
        <dbReference type="ARBA" id="ARBA00048586"/>
    </source>
</evidence>
<keyword evidence="3 10" id="KW-0444">Lipid biosynthesis</keyword>
<keyword evidence="5" id="KW-0677">Repeat</keyword>
<comment type="similarity">
    <text evidence="2 10">Belongs to the CDP-alcohol phosphatidyltransferase class-II family.</text>
</comment>
<dbReference type="InterPro" id="IPR025202">
    <property type="entry name" value="PLD-like_dom"/>
</dbReference>
<comment type="caution">
    <text evidence="13">The sequence shown here is derived from an EMBL/GenBank/DDBJ whole genome shotgun (WGS) entry which is preliminary data.</text>
</comment>
<dbReference type="GO" id="GO:0008444">
    <property type="term" value="F:CDP-diacylglycerol-glycerol-3-phosphate 3-phosphatidyltransferase activity"/>
    <property type="evidence" value="ECO:0007669"/>
    <property type="project" value="UniProtKB-EC"/>
</dbReference>
<name>A0A8H3EGF3_9LECA</name>
<comment type="function">
    <text evidence="10">Functions in the biosynthesis of the anionic phospholipids phosphatidylglycerol and cardiolipin.</text>
</comment>
<evidence type="ECO:0000259" key="12">
    <source>
        <dbReference type="PROSITE" id="PS50035"/>
    </source>
</evidence>
<evidence type="ECO:0000313" key="13">
    <source>
        <dbReference type="EMBL" id="CAF9904769.1"/>
    </source>
</evidence>
<dbReference type="Gene3D" id="3.30.870.10">
    <property type="entry name" value="Endonuclease Chain A"/>
    <property type="match status" value="2"/>
</dbReference>
<dbReference type="InterPro" id="IPR016270">
    <property type="entry name" value="PGS1"/>
</dbReference>
<evidence type="ECO:0000256" key="7">
    <source>
        <dbReference type="ARBA" id="ARBA00023209"/>
    </source>
</evidence>
<keyword evidence="10" id="KW-0067">ATP-binding</keyword>